<dbReference type="PROSITE" id="PS51186">
    <property type="entry name" value="GNAT"/>
    <property type="match status" value="1"/>
</dbReference>
<dbReference type="NCBIfam" id="TIGR02447">
    <property type="entry name" value="yiiD_Cterm"/>
    <property type="match status" value="1"/>
</dbReference>
<dbReference type="Proteomes" id="UP001142810">
    <property type="component" value="Unassembled WGS sequence"/>
</dbReference>
<dbReference type="InterPro" id="IPR039143">
    <property type="entry name" value="GNPNAT1-like"/>
</dbReference>
<protein>
    <submittedName>
        <fullName evidence="2">Bifunctional GNAT family N-acetyltransferase/hotdog fold thioesterase</fullName>
    </submittedName>
</protein>
<gene>
    <name evidence="2" type="ORF">OPS25_12185</name>
</gene>
<evidence type="ECO:0000313" key="2">
    <source>
        <dbReference type="EMBL" id="MCW8109258.1"/>
    </source>
</evidence>
<sequence>MFRVVKPKSEEEFEAYFTFRWTYLRQPWNFPPGSEKDEYEQVAEHRMIVNGAGDIVACGRVHLNTAEEAQIRHIAVHTDFQRKGLGQMILGALEAVARDLGAIRAVTNSREISIPFFTACGFAIEREAPTELGTLRRQQMVKKLSDLSSLVMHPNWCKELQKTWSETIPITDHMGIKIHQFTGRTLETRASLNKNINIHGTMFAGSIFSLSTLTGWGMIFLQLKEKGVRGDIVLGDGDIHYHKPITRKPRAICNIESLSGKLALVEKNKKTKLTLQVDILDGDDPVAEFKGVYWVLPPKKEKSSDAEEE</sequence>
<dbReference type="InterPro" id="IPR012660">
    <property type="entry name" value="YiiD_C"/>
</dbReference>
<proteinExistence type="predicted"/>
<dbReference type="Pfam" id="PF00583">
    <property type="entry name" value="Acetyltransf_1"/>
    <property type="match status" value="1"/>
</dbReference>
<dbReference type="InterPro" id="IPR000182">
    <property type="entry name" value="GNAT_dom"/>
</dbReference>
<feature type="domain" description="N-acetyltransferase" evidence="1">
    <location>
        <begin position="3"/>
        <end position="145"/>
    </location>
</feature>
<dbReference type="Pfam" id="PF09500">
    <property type="entry name" value="YiiD_C"/>
    <property type="match status" value="1"/>
</dbReference>
<comment type="caution">
    <text evidence="2">The sequence shown here is derived from an EMBL/GenBank/DDBJ whole genome shotgun (WGS) entry which is preliminary data.</text>
</comment>
<dbReference type="InterPro" id="IPR016181">
    <property type="entry name" value="Acyl_CoA_acyltransferase"/>
</dbReference>
<dbReference type="InterPro" id="IPR029069">
    <property type="entry name" value="HotDog_dom_sf"/>
</dbReference>
<dbReference type="SUPFAM" id="SSF55729">
    <property type="entry name" value="Acyl-CoA N-acyltransferases (Nat)"/>
    <property type="match status" value="1"/>
</dbReference>
<dbReference type="PANTHER" id="PTHR13355">
    <property type="entry name" value="GLUCOSAMINE 6-PHOSPHATE N-ACETYLTRANSFERASE"/>
    <property type="match status" value="1"/>
</dbReference>
<organism evidence="2 3">
    <name type="scientific">Alteromonas aquimaris</name>
    <dbReference type="NCBI Taxonomy" id="2998417"/>
    <lineage>
        <taxon>Bacteria</taxon>
        <taxon>Pseudomonadati</taxon>
        <taxon>Pseudomonadota</taxon>
        <taxon>Gammaproteobacteria</taxon>
        <taxon>Alteromonadales</taxon>
        <taxon>Alteromonadaceae</taxon>
        <taxon>Alteromonas/Salinimonas group</taxon>
        <taxon>Alteromonas</taxon>
    </lineage>
</organism>
<keyword evidence="3" id="KW-1185">Reference proteome</keyword>
<evidence type="ECO:0000259" key="1">
    <source>
        <dbReference type="PROSITE" id="PS51186"/>
    </source>
</evidence>
<dbReference type="Gene3D" id="3.10.129.10">
    <property type="entry name" value="Hotdog Thioesterase"/>
    <property type="match status" value="1"/>
</dbReference>
<dbReference type="EMBL" id="JAPFRD010000011">
    <property type="protein sequence ID" value="MCW8109258.1"/>
    <property type="molecule type" value="Genomic_DNA"/>
</dbReference>
<name>A0ABT3P901_9ALTE</name>
<reference evidence="2" key="1">
    <citation type="submission" date="2022-11" db="EMBL/GenBank/DDBJ databases">
        <title>Alteromonas sp. nov., isolated from sea water of the Qingdao.</title>
        <authorList>
            <person name="Wang Q."/>
        </authorList>
    </citation>
    <scope>NUCLEOTIDE SEQUENCE</scope>
    <source>
        <strain evidence="2">ASW11-7</strain>
    </source>
</reference>
<dbReference type="CDD" id="cd04301">
    <property type="entry name" value="NAT_SF"/>
    <property type="match status" value="1"/>
</dbReference>
<evidence type="ECO:0000313" key="3">
    <source>
        <dbReference type="Proteomes" id="UP001142810"/>
    </source>
</evidence>
<dbReference type="RefSeq" id="WP_265618007.1">
    <property type="nucleotide sequence ID" value="NZ_JAPFRD010000011.1"/>
</dbReference>
<dbReference type="Gene3D" id="3.40.630.30">
    <property type="match status" value="1"/>
</dbReference>
<dbReference type="PANTHER" id="PTHR13355:SF22">
    <property type="entry name" value="SLL0786 PROTEIN"/>
    <property type="match status" value="1"/>
</dbReference>
<accession>A0ABT3P901</accession>
<dbReference type="SUPFAM" id="SSF54637">
    <property type="entry name" value="Thioesterase/thiol ester dehydrase-isomerase"/>
    <property type="match status" value="1"/>
</dbReference>